<protein>
    <recommendedName>
        <fullName evidence="8">Coenzyme F420:L-glutamate ligase-like domain-containing protein</fullName>
    </recommendedName>
</protein>
<keyword evidence="7" id="KW-0464">Manganese</keyword>
<dbReference type="GO" id="GO:0005525">
    <property type="term" value="F:GTP binding"/>
    <property type="evidence" value="ECO:0007669"/>
    <property type="project" value="UniProtKB-KW"/>
</dbReference>
<dbReference type="PANTHER" id="PTHR47917">
    <property type="match status" value="1"/>
</dbReference>
<evidence type="ECO:0000259" key="8">
    <source>
        <dbReference type="Pfam" id="PF01996"/>
    </source>
</evidence>
<dbReference type="InterPro" id="IPR008225">
    <property type="entry name" value="F420-0_g-glutamyl_ligase"/>
</dbReference>
<feature type="domain" description="Coenzyme F420:L-glutamate ligase-like" evidence="8">
    <location>
        <begin position="19"/>
        <end position="212"/>
    </location>
</feature>
<name>A0A381VMN1_9ZZZZ</name>
<evidence type="ECO:0000256" key="3">
    <source>
        <dbReference type="ARBA" id="ARBA00022741"/>
    </source>
</evidence>
<gene>
    <name evidence="9" type="ORF">METZ01_LOCUS94439</name>
</gene>
<evidence type="ECO:0000256" key="6">
    <source>
        <dbReference type="ARBA" id="ARBA00023134"/>
    </source>
</evidence>
<dbReference type="EMBL" id="UINC01009266">
    <property type="protein sequence ID" value="SVA41585.1"/>
    <property type="molecule type" value="Genomic_DNA"/>
</dbReference>
<evidence type="ECO:0000313" key="9">
    <source>
        <dbReference type="EMBL" id="SVA41585.1"/>
    </source>
</evidence>
<dbReference type="GO" id="GO:0052618">
    <property type="term" value="F:coenzyme F420-0:L-glutamate ligase activity"/>
    <property type="evidence" value="ECO:0007669"/>
    <property type="project" value="TreeGrafter"/>
</dbReference>
<keyword evidence="1" id="KW-0436">Ligase</keyword>
<keyword evidence="3" id="KW-0547">Nucleotide-binding</keyword>
<proteinExistence type="predicted"/>
<keyword evidence="2" id="KW-0479">Metal-binding</keyword>
<reference evidence="9" key="1">
    <citation type="submission" date="2018-05" db="EMBL/GenBank/DDBJ databases">
        <authorList>
            <person name="Lanie J.A."/>
            <person name="Ng W.-L."/>
            <person name="Kazmierczak K.M."/>
            <person name="Andrzejewski T.M."/>
            <person name="Davidsen T.M."/>
            <person name="Wayne K.J."/>
            <person name="Tettelin H."/>
            <person name="Glass J.I."/>
            <person name="Rusch D."/>
            <person name="Podicherti R."/>
            <person name="Tsui H.-C.T."/>
            <person name="Winkler M.E."/>
        </authorList>
    </citation>
    <scope>NUCLEOTIDE SEQUENCE</scope>
</reference>
<keyword evidence="4" id="KW-0460">Magnesium</keyword>
<keyword evidence="5" id="KW-0630">Potassium</keyword>
<dbReference type="AlphaFoldDB" id="A0A381VMN1"/>
<evidence type="ECO:0000256" key="7">
    <source>
        <dbReference type="ARBA" id="ARBA00023211"/>
    </source>
</evidence>
<keyword evidence="6" id="KW-0342">GTP-binding</keyword>
<accession>A0A381VMN1</accession>
<dbReference type="SUPFAM" id="SSF144010">
    <property type="entry name" value="CofE-like"/>
    <property type="match status" value="1"/>
</dbReference>
<dbReference type="Gene3D" id="3.30.1330.100">
    <property type="entry name" value="CofE-like"/>
    <property type="match status" value="2"/>
</dbReference>
<evidence type="ECO:0000256" key="4">
    <source>
        <dbReference type="ARBA" id="ARBA00022842"/>
    </source>
</evidence>
<evidence type="ECO:0000256" key="2">
    <source>
        <dbReference type="ARBA" id="ARBA00022723"/>
    </source>
</evidence>
<dbReference type="NCBIfam" id="TIGR01916">
    <property type="entry name" value="F420_cofE"/>
    <property type="match status" value="1"/>
</dbReference>
<dbReference type="PANTHER" id="PTHR47917:SF1">
    <property type="entry name" value="COENZYME F420:L-GLUTAMATE LIGASE"/>
    <property type="match status" value="1"/>
</dbReference>
<evidence type="ECO:0000256" key="5">
    <source>
        <dbReference type="ARBA" id="ARBA00022958"/>
    </source>
</evidence>
<evidence type="ECO:0000256" key="1">
    <source>
        <dbReference type="ARBA" id="ARBA00022598"/>
    </source>
</evidence>
<dbReference type="GO" id="GO:0046872">
    <property type="term" value="F:metal ion binding"/>
    <property type="evidence" value="ECO:0007669"/>
    <property type="project" value="UniProtKB-KW"/>
</dbReference>
<dbReference type="InterPro" id="IPR002847">
    <property type="entry name" value="F420-0_gamma-glut_ligase-dom"/>
</dbReference>
<sequence length="237" mass="25112">MTSAKPAPPAIQVIPVPGLPEVRPGDDLAGLIAEAADLVDGDVVVVTQKVVSKAEDRLVAIDPEVGHKPLVERESVRILRRRGDLIISETKHGFVCANAGIDLSNVEAGQAALLPVDSDRSARRIRDALRHRFGVDVAVIVSDTFGRPWRRGVTDVAIGCAGLRPVVDLRGTTDALGRELQVTEVAIVDEIAAAAELVMGKAYGIPVAVVRGVDPTWFGDGSVADGIVRAPEDDLFR</sequence>
<dbReference type="Pfam" id="PF01996">
    <property type="entry name" value="F420_ligase"/>
    <property type="match status" value="1"/>
</dbReference>
<organism evidence="9">
    <name type="scientific">marine metagenome</name>
    <dbReference type="NCBI Taxonomy" id="408172"/>
    <lineage>
        <taxon>unclassified sequences</taxon>
        <taxon>metagenomes</taxon>
        <taxon>ecological metagenomes</taxon>
    </lineage>
</organism>